<proteinExistence type="predicted"/>
<reference evidence="2 3" key="1">
    <citation type="journal article" date="2021" name="Nat. Commun.">
        <title>Isolation of a member of the candidate phylum Atribacteria reveals a unique cell membrane structure.</title>
        <authorList>
            <person name="Taiki K."/>
            <person name="Nobu M.K."/>
            <person name="Kusada H."/>
            <person name="Meng X.-Y."/>
            <person name="Hosoki N."/>
            <person name="Uematsu K."/>
            <person name="Yoshioka H."/>
            <person name="Kamagata Y."/>
            <person name="Tamaki H."/>
        </authorList>
    </citation>
    <scope>NUCLEOTIDE SEQUENCE [LARGE SCALE GENOMIC DNA]</scope>
    <source>
        <strain evidence="2 3">RT761</strain>
    </source>
</reference>
<evidence type="ECO:0000313" key="3">
    <source>
        <dbReference type="Proteomes" id="UP000594463"/>
    </source>
</evidence>
<dbReference type="Proteomes" id="UP000594463">
    <property type="component" value="Chromosome"/>
</dbReference>
<organism evidence="2 3">
    <name type="scientific">Atribacter laminatus</name>
    <dbReference type="NCBI Taxonomy" id="2847778"/>
    <lineage>
        <taxon>Bacteria</taxon>
        <taxon>Pseudomonadati</taxon>
        <taxon>Atribacterota</taxon>
        <taxon>Atribacteria</taxon>
        <taxon>Atribacterales</taxon>
        <taxon>Atribacteraceae</taxon>
        <taxon>Atribacter</taxon>
    </lineage>
</organism>
<keyword evidence="3" id="KW-1185">Reference proteome</keyword>
<dbReference type="EMBL" id="CP065383">
    <property type="protein sequence ID" value="QPM67802.1"/>
    <property type="molecule type" value="Genomic_DNA"/>
</dbReference>
<dbReference type="AlphaFoldDB" id="A0A7T1F2I1"/>
<sequence length="133" mass="15570">MGCAFFPLFMIPFHVFRYFQVGPVCYLAAPDEDENELPPHPDPLPPRGEGKKNKRIQSSFSLDEKKTGNRVVIFFTTHYSPHTSHCIFRIDFHATFVAPAMDENPRFDIPWHVATLIKEWAQYIVPLQFYILW</sequence>
<evidence type="ECO:0000313" key="2">
    <source>
        <dbReference type="EMBL" id="QPM67802.1"/>
    </source>
</evidence>
<evidence type="ECO:0000256" key="1">
    <source>
        <dbReference type="SAM" id="MobiDB-lite"/>
    </source>
</evidence>
<gene>
    <name evidence="2" type="ORF">RT761_01014</name>
</gene>
<name>A0A7T1F2I1_ATRLM</name>
<accession>A0A7T1F2I1</accession>
<protein>
    <submittedName>
        <fullName evidence="2">Uncharacterized protein</fullName>
    </submittedName>
</protein>
<dbReference type="KEGG" id="alam:RT761_01014"/>
<feature type="region of interest" description="Disordered" evidence="1">
    <location>
        <begin position="33"/>
        <end position="62"/>
    </location>
</feature>